<sequence>MNLITANDISAEQSVLGAVLLDSNVLDEIIFLEERDFSSKQHQQLFRVIKYLDEQNKPIDLMTVVNEFNQFGQVDEMGGVQYLAKLTDSCPTTSNASHYAKIVRSKAVRRRGMELGRKIEHLSQEDFATDEEYFSAVEESVEQIRPQNTGEMESLKEMKEGYFKHLTTPVSRVETGFGQFDEWSNGLGRTDLFISAGRPSMGKTAMLLQRIRGILDNQSSGVVLLWSQEMSKYQILDRLISSATEIKYPKINQKKLDDFEFEIVKVMYEKLEQKPLFIRDAAGVTIQEVRSVARQFKRKYGKIDLIAVDYLQIMNIPKEKGETRSEAIGKVTGMAKKIAKEMDCPFMLLSQMTRESEMKKKPTLADLKESGSIEQDADVVEFLWEKPDDTMRGGKVVQQFIAKGRNIGINEFRLFFRGYIQKFKELRENE</sequence>
<dbReference type="SUPFAM" id="SSF52540">
    <property type="entry name" value="P-loop containing nucleoside triphosphate hydrolases"/>
    <property type="match status" value="1"/>
</dbReference>
<keyword evidence="4 12" id="KW-0378">Hydrolase</keyword>
<evidence type="ECO:0000256" key="7">
    <source>
        <dbReference type="ARBA" id="ARBA00023125"/>
    </source>
</evidence>
<dbReference type="InterPro" id="IPR027417">
    <property type="entry name" value="P-loop_NTPase"/>
</dbReference>
<keyword evidence="13" id="KW-1185">Reference proteome</keyword>
<gene>
    <name evidence="12" type="primary">dnaB_2</name>
    <name evidence="12" type="ORF">BkAM31D_21215</name>
</gene>
<dbReference type="KEGG" id="bkw:BkAM31D_21215"/>
<dbReference type="GO" id="GO:0003677">
    <property type="term" value="F:DNA binding"/>
    <property type="evidence" value="ECO:0007669"/>
    <property type="project" value="UniProtKB-KW"/>
</dbReference>
<name>A0A1X9MM61_9BACI</name>
<evidence type="ECO:0000259" key="11">
    <source>
        <dbReference type="PROSITE" id="PS51199"/>
    </source>
</evidence>
<proteinExistence type="inferred from homology"/>
<evidence type="ECO:0000256" key="8">
    <source>
        <dbReference type="ARBA" id="ARBA00023235"/>
    </source>
</evidence>
<dbReference type="EC" id="5.6.2.3" evidence="9"/>
<evidence type="ECO:0000256" key="2">
    <source>
        <dbReference type="ARBA" id="ARBA00022705"/>
    </source>
</evidence>
<dbReference type="GO" id="GO:0006260">
    <property type="term" value="P:DNA replication"/>
    <property type="evidence" value="ECO:0007669"/>
    <property type="project" value="UniProtKB-KW"/>
</dbReference>
<organism evidence="12 13">
    <name type="scientific">Halalkalibacter krulwichiae</name>
    <dbReference type="NCBI Taxonomy" id="199441"/>
    <lineage>
        <taxon>Bacteria</taxon>
        <taxon>Bacillati</taxon>
        <taxon>Bacillota</taxon>
        <taxon>Bacilli</taxon>
        <taxon>Bacillales</taxon>
        <taxon>Bacillaceae</taxon>
        <taxon>Halalkalibacter</taxon>
    </lineage>
</organism>
<dbReference type="PANTHER" id="PTHR30153">
    <property type="entry name" value="REPLICATIVE DNA HELICASE DNAB"/>
    <property type="match status" value="1"/>
</dbReference>
<keyword evidence="8" id="KW-0413">Isomerase</keyword>
<evidence type="ECO:0000313" key="13">
    <source>
        <dbReference type="Proteomes" id="UP000193006"/>
    </source>
</evidence>
<keyword evidence="6" id="KW-0067">ATP-binding</keyword>
<reference evidence="12 13" key="1">
    <citation type="submission" date="2017-04" db="EMBL/GenBank/DDBJ databases">
        <title>Bacillus krulwichiae AM31D Genome sequencing and assembly.</title>
        <authorList>
            <person name="Krulwich T.A."/>
            <person name="Anastor L."/>
            <person name="Ehrlich R."/>
            <person name="Ehrlich G.D."/>
            <person name="Janto B."/>
        </authorList>
    </citation>
    <scope>NUCLEOTIDE SEQUENCE [LARGE SCALE GENOMIC DNA]</scope>
    <source>
        <strain evidence="12 13">AM31D</strain>
    </source>
</reference>
<accession>A0A1X9MM61</accession>
<dbReference type="Proteomes" id="UP000193006">
    <property type="component" value="Chromosome"/>
</dbReference>
<evidence type="ECO:0000256" key="3">
    <source>
        <dbReference type="ARBA" id="ARBA00022741"/>
    </source>
</evidence>
<keyword evidence="5 12" id="KW-0347">Helicase</keyword>
<dbReference type="RefSeq" id="WP_066160450.1">
    <property type="nucleotide sequence ID" value="NZ_CP020814.1"/>
</dbReference>
<dbReference type="GO" id="GO:0005829">
    <property type="term" value="C:cytosol"/>
    <property type="evidence" value="ECO:0007669"/>
    <property type="project" value="TreeGrafter"/>
</dbReference>
<dbReference type="GO" id="GO:0043139">
    <property type="term" value="F:5'-3' DNA helicase activity"/>
    <property type="evidence" value="ECO:0007669"/>
    <property type="project" value="UniProtKB-EC"/>
</dbReference>
<dbReference type="PANTHER" id="PTHR30153:SF2">
    <property type="entry name" value="REPLICATIVE DNA HELICASE"/>
    <property type="match status" value="1"/>
</dbReference>
<evidence type="ECO:0000256" key="1">
    <source>
        <dbReference type="ARBA" id="ARBA00008428"/>
    </source>
</evidence>
<dbReference type="PROSITE" id="PS51199">
    <property type="entry name" value="SF4_HELICASE"/>
    <property type="match status" value="1"/>
</dbReference>
<keyword evidence="7" id="KW-0238">DNA-binding</keyword>
<dbReference type="InterPro" id="IPR007694">
    <property type="entry name" value="DNA_helicase_DnaB-like_C"/>
</dbReference>
<evidence type="ECO:0000313" key="12">
    <source>
        <dbReference type="EMBL" id="ARK32162.1"/>
    </source>
</evidence>
<dbReference type="Gene3D" id="1.10.860.10">
    <property type="entry name" value="DNAb Helicase, Chain A"/>
    <property type="match status" value="1"/>
</dbReference>
<dbReference type="InterPro" id="IPR016136">
    <property type="entry name" value="DNA_helicase_N/primase_C"/>
</dbReference>
<keyword evidence="3" id="KW-0547">Nucleotide-binding</keyword>
<dbReference type="GO" id="GO:0005524">
    <property type="term" value="F:ATP binding"/>
    <property type="evidence" value="ECO:0007669"/>
    <property type="project" value="UniProtKB-KW"/>
</dbReference>
<dbReference type="EMBL" id="CP020814">
    <property type="protein sequence ID" value="ARK32162.1"/>
    <property type="molecule type" value="Genomic_DNA"/>
</dbReference>
<dbReference type="STRING" id="199441.BkAM31D_21215"/>
<dbReference type="GO" id="GO:0016887">
    <property type="term" value="F:ATP hydrolysis activity"/>
    <property type="evidence" value="ECO:0007669"/>
    <property type="project" value="RHEA"/>
</dbReference>
<comment type="similarity">
    <text evidence="1">Belongs to the helicase family. DnaB subfamily.</text>
</comment>
<evidence type="ECO:0000256" key="6">
    <source>
        <dbReference type="ARBA" id="ARBA00022840"/>
    </source>
</evidence>
<evidence type="ECO:0000256" key="4">
    <source>
        <dbReference type="ARBA" id="ARBA00022801"/>
    </source>
</evidence>
<dbReference type="SUPFAM" id="SSF48024">
    <property type="entry name" value="N-terminal domain of DnaB helicase"/>
    <property type="match status" value="1"/>
</dbReference>
<dbReference type="Pfam" id="PF03796">
    <property type="entry name" value="DnaB_C"/>
    <property type="match status" value="1"/>
</dbReference>
<feature type="domain" description="SF4 helicase" evidence="11">
    <location>
        <begin position="166"/>
        <end position="430"/>
    </location>
</feature>
<protein>
    <recommendedName>
        <fullName evidence="9">DNA 5'-3' helicase</fullName>
        <ecNumber evidence="9">5.6.2.3</ecNumber>
    </recommendedName>
</protein>
<keyword evidence="2" id="KW-0235">DNA replication</keyword>
<dbReference type="Pfam" id="PF00772">
    <property type="entry name" value="DnaB"/>
    <property type="match status" value="1"/>
</dbReference>
<evidence type="ECO:0000256" key="10">
    <source>
        <dbReference type="ARBA" id="ARBA00048954"/>
    </source>
</evidence>
<dbReference type="InterPro" id="IPR036185">
    <property type="entry name" value="DNA_heli_DnaB-like_N_sf"/>
</dbReference>
<dbReference type="InterPro" id="IPR007693">
    <property type="entry name" value="DNA_helicase_DnaB-like_N"/>
</dbReference>
<dbReference type="Gene3D" id="3.40.50.300">
    <property type="entry name" value="P-loop containing nucleotide triphosphate hydrolases"/>
    <property type="match status" value="1"/>
</dbReference>
<evidence type="ECO:0000256" key="5">
    <source>
        <dbReference type="ARBA" id="ARBA00022806"/>
    </source>
</evidence>
<dbReference type="AlphaFoldDB" id="A0A1X9MM61"/>
<evidence type="ECO:0000256" key="9">
    <source>
        <dbReference type="ARBA" id="ARBA00044969"/>
    </source>
</evidence>
<comment type="catalytic activity">
    <reaction evidence="10">
        <text>ATP + H2O = ADP + phosphate + H(+)</text>
        <dbReference type="Rhea" id="RHEA:13065"/>
        <dbReference type="ChEBI" id="CHEBI:15377"/>
        <dbReference type="ChEBI" id="CHEBI:15378"/>
        <dbReference type="ChEBI" id="CHEBI:30616"/>
        <dbReference type="ChEBI" id="CHEBI:43474"/>
        <dbReference type="ChEBI" id="CHEBI:456216"/>
        <dbReference type="EC" id="5.6.2.3"/>
    </reaction>
</comment>